<organism evidence="1 2">
    <name type="scientific">Irpex rosettiformis</name>
    <dbReference type="NCBI Taxonomy" id="378272"/>
    <lineage>
        <taxon>Eukaryota</taxon>
        <taxon>Fungi</taxon>
        <taxon>Dikarya</taxon>
        <taxon>Basidiomycota</taxon>
        <taxon>Agaricomycotina</taxon>
        <taxon>Agaricomycetes</taxon>
        <taxon>Polyporales</taxon>
        <taxon>Irpicaceae</taxon>
        <taxon>Irpex</taxon>
    </lineage>
</organism>
<sequence length="682" mass="75503">MDASAVRADIKTWEREFRSTHGRDPSVQEIKARPDIAEKYKLYKKLSKKANTSSVASTSADSLREDRHQTPPRSSHRPRTTSLLFSSSKHRAIKTEAPSLTSNPFSPVKNKGKDRRYDTDDTHPSADSDFSTISLLLSSNSRNKSNPFATPSKPKPRASSSRKIPPPVLEEDPFPLIDSHTLASSSHRRPPQQPQVPDVDENRSNVDDRLSPSGPLTTKPVEDAVTRARKRLRGEHVSPSPVKEKRPKTDSEPIGPNRFTRGSLFEALQAAREEESEEEPGRRGSDEEFIGETPVKPMKGGKAFVKLFNEALPSSSFSQSRPKSFKPPARTKSAGSSLFAFGFGSQGPNKSNGKQRASSPEDDMDVDYDDSRPLAQTRKLKALNFTSNGIDGKSLTSAAKSNRPLAKVVVPTRSDFFDDASSTASMTERVRKIAIKKRPLTIDEGEIPEDDKPQSYRQPTSSPPPLLPPSPPPTSTSGSKYSGDKGKTSLKGLARKKTKLFEQNMAADNPGGETDVMSDDSDEVKLKEISWSWNAHLLKNRQDGTEDVPGVDDNSLADSEPEFGMTKYRPTPLSSPDGEVEGKFEVDLPEHLRQVLAISTLRPELRMTLDDGERLARGLIYGRREGHYDPARGGEIWGVGELEEEDKKDVFNLGHRKMSRAKIKEEDDDWEGEPVSWEVGEL</sequence>
<name>A0ACB8UKZ0_9APHY</name>
<keyword evidence="2" id="KW-1185">Reference proteome</keyword>
<proteinExistence type="predicted"/>
<accession>A0ACB8UKZ0</accession>
<comment type="caution">
    <text evidence="1">The sequence shown here is derived from an EMBL/GenBank/DDBJ whole genome shotgun (WGS) entry which is preliminary data.</text>
</comment>
<gene>
    <name evidence="1" type="ORF">BDY19DRAFT_916379</name>
</gene>
<reference evidence="1" key="1">
    <citation type="journal article" date="2021" name="Environ. Microbiol.">
        <title>Gene family expansions and transcriptome signatures uncover fungal adaptations to wood decay.</title>
        <authorList>
            <person name="Hage H."/>
            <person name="Miyauchi S."/>
            <person name="Viragh M."/>
            <person name="Drula E."/>
            <person name="Min B."/>
            <person name="Chaduli D."/>
            <person name="Navarro D."/>
            <person name="Favel A."/>
            <person name="Norest M."/>
            <person name="Lesage-Meessen L."/>
            <person name="Balint B."/>
            <person name="Merenyi Z."/>
            <person name="de Eugenio L."/>
            <person name="Morin E."/>
            <person name="Martinez A.T."/>
            <person name="Baldrian P."/>
            <person name="Stursova M."/>
            <person name="Martinez M.J."/>
            <person name="Novotny C."/>
            <person name="Magnuson J.K."/>
            <person name="Spatafora J.W."/>
            <person name="Maurice S."/>
            <person name="Pangilinan J."/>
            <person name="Andreopoulos W."/>
            <person name="LaButti K."/>
            <person name="Hundley H."/>
            <person name="Na H."/>
            <person name="Kuo A."/>
            <person name="Barry K."/>
            <person name="Lipzen A."/>
            <person name="Henrissat B."/>
            <person name="Riley R."/>
            <person name="Ahrendt S."/>
            <person name="Nagy L.G."/>
            <person name="Grigoriev I.V."/>
            <person name="Martin F."/>
            <person name="Rosso M.N."/>
        </authorList>
    </citation>
    <scope>NUCLEOTIDE SEQUENCE</scope>
    <source>
        <strain evidence="1">CBS 384.51</strain>
    </source>
</reference>
<dbReference type="Proteomes" id="UP001055072">
    <property type="component" value="Unassembled WGS sequence"/>
</dbReference>
<evidence type="ECO:0000313" key="1">
    <source>
        <dbReference type="EMBL" id="KAI0095122.1"/>
    </source>
</evidence>
<protein>
    <submittedName>
        <fullName evidence="1">DNA replication and checkpoint protein-domain-containing protein</fullName>
    </submittedName>
</protein>
<dbReference type="EMBL" id="MU274900">
    <property type="protein sequence ID" value="KAI0095122.1"/>
    <property type="molecule type" value="Genomic_DNA"/>
</dbReference>
<evidence type="ECO:0000313" key="2">
    <source>
        <dbReference type="Proteomes" id="UP001055072"/>
    </source>
</evidence>